<dbReference type="PROSITE" id="PS00107">
    <property type="entry name" value="PROTEIN_KINASE_ATP"/>
    <property type="match status" value="1"/>
</dbReference>
<feature type="domain" description="Protein kinase" evidence="14">
    <location>
        <begin position="511"/>
        <end position="791"/>
    </location>
</feature>
<name>A0A8N4F4P1_ELAGV</name>
<dbReference type="OrthoDB" id="4062651at2759"/>
<comment type="subcellular location">
    <subcellularLocation>
        <location evidence="1">Membrane</location>
        <topology evidence="1">Single-pass membrane protein</topology>
    </subcellularLocation>
</comment>
<dbReference type="PROSITE" id="PS00108">
    <property type="entry name" value="PROTEIN_KINASE_ST"/>
    <property type="match status" value="1"/>
</dbReference>
<keyword evidence="2" id="KW-0723">Serine/threonine-protein kinase</keyword>
<evidence type="ECO:0000256" key="8">
    <source>
        <dbReference type="ARBA" id="ARBA00022840"/>
    </source>
</evidence>
<evidence type="ECO:0000256" key="13">
    <source>
        <dbReference type="SAM" id="Phobius"/>
    </source>
</evidence>
<dbReference type="InterPro" id="IPR008271">
    <property type="entry name" value="Ser/Thr_kinase_AS"/>
</dbReference>
<dbReference type="Gene3D" id="1.10.510.10">
    <property type="entry name" value="Transferase(Phosphotransferase) domain 1"/>
    <property type="match status" value="1"/>
</dbReference>
<dbReference type="Gene3D" id="2.60.120.430">
    <property type="entry name" value="Galactose-binding lectin"/>
    <property type="match status" value="2"/>
</dbReference>
<dbReference type="RefSeq" id="XP_029123399.1">
    <property type="nucleotide sequence ID" value="XM_029267566.1"/>
</dbReference>
<dbReference type="PROSITE" id="PS50011">
    <property type="entry name" value="PROTEIN_KINASE_DOM"/>
    <property type="match status" value="1"/>
</dbReference>
<gene>
    <name evidence="16" type="primary">LOC105054999</name>
</gene>
<dbReference type="FunFam" id="3.30.200.20:FF:000039">
    <property type="entry name" value="receptor-like protein kinase FERONIA"/>
    <property type="match status" value="1"/>
</dbReference>
<evidence type="ECO:0000256" key="5">
    <source>
        <dbReference type="ARBA" id="ARBA00022729"/>
    </source>
</evidence>
<dbReference type="GO" id="GO:0005524">
    <property type="term" value="F:ATP binding"/>
    <property type="evidence" value="ECO:0007669"/>
    <property type="project" value="UniProtKB-UniRule"/>
</dbReference>
<dbReference type="Pfam" id="PF07714">
    <property type="entry name" value="PK_Tyr_Ser-Thr"/>
    <property type="match status" value="1"/>
</dbReference>
<accession>A0A8N4F4P1</accession>
<feature type="binding site" evidence="12">
    <location>
        <position position="539"/>
    </location>
    <ligand>
        <name>ATP</name>
        <dbReference type="ChEBI" id="CHEBI:30616"/>
    </ligand>
</feature>
<keyword evidence="3" id="KW-0808">Transferase</keyword>
<dbReference type="FunFam" id="1.10.510.10:FF:000058">
    <property type="entry name" value="Receptor-like protein kinase FERONIA"/>
    <property type="match status" value="1"/>
</dbReference>
<evidence type="ECO:0000256" key="11">
    <source>
        <dbReference type="ARBA" id="ARBA00023180"/>
    </source>
</evidence>
<proteinExistence type="predicted"/>
<keyword evidence="6 12" id="KW-0547">Nucleotide-binding</keyword>
<organism evidence="15 16">
    <name type="scientific">Elaeis guineensis var. tenera</name>
    <name type="common">Oil palm</name>
    <dbReference type="NCBI Taxonomy" id="51953"/>
    <lineage>
        <taxon>Eukaryota</taxon>
        <taxon>Viridiplantae</taxon>
        <taxon>Streptophyta</taxon>
        <taxon>Embryophyta</taxon>
        <taxon>Tracheophyta</taxon>
        <taxon>Spermatophyta</taxon>
        <taxon>Magnoliopsida</taxon>
        <taxon>Liliopsida</taxon>
        <taxon>Arecaceae</taxon>
        <taxon>Arecoideae</taxon>
        <taxon>Cocoseae</taxon>
        <taxon>Elaeidinae</taxon>
        <taxon>Elaeis</taxon>
    </lineage>
</organism>
<feature type="transmembrane region" description="Helical" evidence="13">
    <location>
        <begin position="424"/>
        <end position="451"/>
    </location>
</feature>
<evidence type="ECO:0000256" key="3">
    <source>
        <dbReference type="ARBA" id="ARBA00022679"/>
    </source>
</evidence>
<dbReference type="CDD" id="cd14066">
    <property type="entry name" value="STKc_IRAK"/>
    <property type="match status" value="1"/>
</dbReference>
<dbReference type="FunFam" id="2.60.120.430:FF:000001">
    <property type="entry name" value="Receptor-like protein kinase FERONIA"/>
    <property type="match status" value="1"/>
</dbReference>
<dbReference type="Gene3D" id="3.30.200.20">
    <property type="entry name" value="Phosphorylase Kinase, domain 1"/>
    <property type="match status" value="1"/>
</dbReference>
<dbReference type="InterPro" id="IPR000719">
    <property type="entry name" value="Prot_kinase_dom"/>
</dbReference>
<dbReference type="PANTHER" id="PTHR47989">
    <property type="entry name" value="OS01G0750732 PROTEIN"/>
    <property type="match status" value="1"/>
</dbReference>
<evidence type="ECO:0000313" key="16">
    <source>
        <dbReference type="RefSeq" id="XP_029123399.1"/>
    </source>
</evidence>
<dbReference type="GO" id="GO:0016020">
    <property type="term" value="C:membrane"/>
    <property type="evidence" value="ECO:0007669"/>
    <property type="project" value="UniProtKB-SubCell"/>
</dbReference>
<keyword evidence="15" id="KW-1185">Reference proteome</keyword>
<keyword evidence="8 12" id="KW-0067">ATP-binding</keyword>
<dbReference type="InterPro" id="IPR011009">
    <property type="entry name" value="Kinase-like_dom_sf"/>
</dbReference>
<protein>
    <submittedName>
        <fullName evidence="16">LOW QUALITY PROTEIN: probable receptor-like protein kinase At5g24010</fullName>
    </submittedName>
</protein>
<dbReference type="GO" id="GO:0004674">
    <property type="term" value="F:protein serine/threonine kinase activity"/>
    <property type="evidence" value="ECO:0007669"/>
    <property type="project" value="UniProtKB-KW"/>
</dbReference>
<dbReference type="InterPro" id="IPR017441">
    <property type="entry name" value="Protein_kinase_ATP_BS"/>
</dbReference>
<dbReference type="Proteomes" id="UP000504607">
    <property type="component" value="Chromosome 12"/>
</dbReference>
<evidence type="ECO:0000256" key="2">
    <source>
        <dbReference type="ARBA" id="ARBA00022527"/>
    </source>
</evidence>
<evidence type="ECO:0000259" key="14">
    <source>
        <dbReference type="PROSITE" id="PS50011"/>
    </source>
</evidence>
<dbReference type="SMART" id="SM00220">
    <property type="entry name" value="S_TKc"/>
    <property type="match status" value="1"/>
</dbReference>
<evidence type="ECO:0000256" key="1">
    <source>
        <dbReference type="ARBA" id="ARBA00004167"/>
    </source>
</evidence>
<dbReference type="Pfam" id="PF12819">
    <property type="entry name" value="Malectin_like"/>
    <property type="match status" value="1"/>
</dbReference>
<evidence type="ECO:0000256" key="10">
    <source>
        <dbReference type="ARBA" id="ARBA00023136"/>
    </source>
</evidence>
<keyword evidence="9 13" id="KW-1133">Transmembrane helix</keyword>
<evidence type="ECO:0000256" key="7">
    <source>
        <dbReference type="ARBA" id="ARBA00022777"/>
    </source>
</evidence>
<dbReference type="SUPFAM" id="SSF56112">
    <property type="entry name" value="Protein kinase-like (PK-like)"/>
    <property type="match status" value="1"/>
</dbReference>
<feature type="transmembrane region" description="Helical" evidence="13">
    <location>
        <begin position="20"/>
        <end position="41"/>
    </location>
</feature>
<dbReference type="AlphaFoldDB" id="A0A8N4F4P1"/>
<keyword evidence="4 13" id="KW-0812">Transmembrane</keyword>
<evidence type="ECO:0000256" key="6">
    <source>
        <dbReference type="ARBA" id="ARBA00022741"/>
    </source>
</evidence>
<evidence type="ECO:0000256" key="12">
    <source>
        <dbReference type="PROSITE-ProRule" id="PRU10141"/>
    </source>
</evidence>
<keyword evidence="7" id="KW-0418">Kinase</keyword>
<dbReference type="InterPro" id="IPR024788">
    <property type="entry name" value="Malectin-like_Carb-bd_dom"/>
</dbReference>
<evidence type="ECO:0000256" key="9">
    <source>
        <dbReference type="ARBA" id="ARBA00022989"/>
    </source>
</evidence>
<dbReference type="InterPro" id="IPR001245">
    <property type="entry name" value="Ser-Thr/Tyr_kinase_cat_dom"/>
</dbReference>
<sequence>MDATPPPSSSTTPTPKPPLNPFHLLLLLLSSFPLLSLATFVPADNYLLACGATTSVDAADGRLFLPDSSAAPASLSAHHSSALSSPSPSPSPPSFHSARLFHHPSSYSFPLSPSSSSAGLVLRLHFLPFPHPSFNLSSALFSVSAAGSPLLLHFSPPRSPLLKEFFLKPPISLLLLSFSPSSFAFVNAIELFSAPANLIPDDATPLPLSPPSPAPLLSRHSLETLLRINVGGPTVTPANDTLWRTWNPDSPFLTTPSLAKVATFTGQINYPDGGATRESAPETVYDTARQMNRVNSSNSSSPSPSFNISWVFPVSNSVNGYIVRLHFCDIVSKALNDLYFDVYINGYSAYKDLDLSALAGFMLASPYYMDFVVMNSSDSGSIRVRVGPSERSLPSKVNAILNGVEIMKIRGVVPFPREEKRKKYLAIVLVSVLIGTLFLISVLIVLIVVMLRCRKPRNERPASQEAVTWSPLPVFTGSSYSRSTELTNASPVLNLRLKIPFSEILLATNNFDENAQIGSGGFGKVYKGVLRDGTKVAVKRGVQGSRQGLGEFQTEIVVLSKIRHRHLVSLIGYCEEQSEMILVYEFMEKGPLRDHLYGLSHPCLSWKQRLEICIGSARGLHYLHTGSAQGIIHRDVKSSNILLDENYAAKVADFGLSKLGSQISQTHVSTGVKGSFGYLDPEYFKTQQLTDKSDVYSFGVVLLEVLCARPVIDQSLPWEQVNLAEWAMLWQKKGQLGRVIDPSLKGKIDCRSLSKFGETVEKCLAPYGIDRPTMGDVLWNLECVLQLHEKAMHGEQFGDGTNGSLDVASLNVRQDPSISVTAGRENSIAEAKKDNSEVTTGKVFSQLFTDDGR</sequence>
<keyword evidence="11" id="KW-0325">Glycoprotein</keyword>
<evidence type="ECO:0000256" key="4">
    <source>
        <dbReference type="ARBA" id="ARBA00022692"/>
    </source>
</evidence>
<reference evidence="16" key="1">
    <citation type="submission" date="2025-08" db="UniProtKB">
        <authorList>
            <consortium name="RefSeq"/>
        </authorList>
    </citation>
    <scope>IDENTIFICATION</scope>
</reference>
<evidence type="ECO:0000313" key="15">
    <source>
        <dbReference type="Proteomes" id="UP000504607"/>
    </source>
</evidence>
<keyword evidence="5" id="KW-0732">Signal</keyword>
<keyword evidence="10 13" id="KW-0472">Membrane</keyword>
<dbReference type="PANTHER" id="PTHR47989:SF62">
    <property type="entry name" value="OS05G0423500 PROTEIN"/>
    <property type="match status" value="1"/>
</dbReference>